<reference evidence="1 2" key="1">
    <citation type="submission" date="2016-10" db="EMBL/GenBank/DDBJ databases">
        <authorList>
            <person name="de Groot N.N."/>
        </authorList>
    </citation>
    <scope>NUCLEOTIDE SEQUENCE [LARGE SCALE GENOMIC DNA]</scope>
    <source>
        <strain evidence="1 2">ICMP 14252</strain>
    </source>
</reference>
<proteinExistence type="predicted"/>
<accession>A0A1H3DN48</accession>
<dbReference type="AlphaFoldDB" id="A0A1H3DN48"/>
<evidence type="ECO:0000313" key="2">
    <source>
        <dbReference type="Proteomes" id="UP000182902"/>
    </source>
</evidence>
<dbReference type="Proteomes" id="UP000182902">
    <property type="component" value="Unassembled WGS sequence"/>
</dbReference>
<dbReference type="Gene3D" id="2.160.20.10">
    <property type="entry name" value="Single-stranded right-handed beta-helix, Pectin lyase-like"/>
    <property type="match status" value="1"/>
</dbReference>
<protein>
    <recommendedName>
        <fullName evidence="3">Pectinesterase</fullName>
    </recommendedName>
</protein>
<dbReference type="SUPFAM" id="SSF51126">
    <property type="entry name" value="Pectin lyase-like"/>
    <property type="match status" value="1"/>
</dbReference>
<sequence>MSLETVISGLVSACNALTDTVNKKISLIDQRVAAATEQVPAAVRAEVNKALYVDSSSGVDTNSGLTPDKPLKTIAAAVSRVMLCGSATIFLRRGKVYEVGRGLGGTNVDNMSILFVPYGTEASKPIVRGALVRFSDSNTYVCGGFSAFTEMSIKFTDCRIETGLANGVTQYGPDYGGLFTRDGGFGESVSFKLFFHKCEVVVQDVPLFSTYYGFIQLSLAQTTISKGGAQSTIVNVGVPKMVDISSVSIVGFGAGATLDNLLTLAPGSYTARQVYTTISA</sequence>
<dbReference type="EMBL" id="FNOX01000001">
    <property type="protein sequence ID" value="SDX67942.1"/>
    <property type="molecule type" value="Genomic_DNA"/>
</dbReference>
<dbReference type="InterPro" id="IPR012334">
    <property type="entry name" value="Pectin_lyas_fold"/>
</dbReference>
<gene>
    <name evidence="1" type="ORF">SAMN05216247_101621</name>
</gene>
<dbReference type="InterPro" id="IPR011050">
    <property type="entry name" value="Pectin_lyase_fold/virulence"/>
</dbReference>
<organism evidence="1 2">
    <name type="scientific">Pseudomonas salomonii</name>
    <dbReference type="NCBI Taxonomy" id="191391"/>
    <lineage>
        <taxon>Bacteria</taxon>
        <taxon>Pseudomonadati</taxon>
        <taxon>Pseudomonadota</taxon>
        <taxon>Gammaproteobacteria</taxon>
        <taxon>Pseudomonadales</taxon>
        <taxon>Pseudomonadaceae</taxon>
        <taxon>Pseudomonas</taxon>
    </lineage>
</organism>
<evidence type="ECO:0008006" key="3">
    <source>
        <dbReference type="Google" id="ProtNLM"/>
    </source>
</evidence>
<name>A0A1H3DN48_9PSED</name>
<evidence type="ECO:0000313" key="1">
    <source>
        <dbReference type="EMBL" id="SDX67942.1"/>
    </source>
</evidence>
<dbReference type="RefSeq" id="WP_069786209.1">
    <property type="nucleotide sequence ID" value="NZ_FNOX01000001.1"/>
</dbReference>